<dbReference type="AlphaFoldDB" id="A0A833UKR8"/>
<protein>
    <submittedName>
        <fullName evidence="1">Uncharacterized protein</fullName>
    </submittedName>
</protein>
<dbReference type="PANTHER" id="PTHR47074:SF48">
    <property type="entry name" value="POLYNUCLEOTIDYL TRANSFERASE, RIBONUCLEASE H-LIKE SUPERFAMILY PROTEIN"/>
    <property type="match status" value="1"/>
</dbReference>
<feature type="non-terminal residue" evidence="1">
    <location>
        <position position="221"/>
    </location>
</feature>
<reference evidence="1" key="1">
    <citation type="submission" date="2015-10" db="EMBL/GenBank/DDBJ databases">
        <authorList>
            <person name="Martinez-Garcia P.J."/>
            <person name="Crepeau M.W."/>
            <person name="Puiu D."/>
            <person name="Gonzalez-Ibeas D."/>
            <person name="Whalen J."/>
            <person name="Stevens K."/>
            <person name="Paul R."/>
            <person name="Butterfield T."/>
            <person name="Britton M."/>
            <person name="Reagan R."/>
            <person name="Chakraborty S."/>
            <person name="Walawage S.L."/>
            <person name="Vasquez-Gross H.A."/>
            <person name="Cardeno C."/>
            <person name="Famula R."/>
            <person name="Pratt K."/>
            <person name="Kuruganti S."/>
            <person name="Aradhya M.K."/>
            <person name="Leslie C.A."/>
            <person name="Dandekar A.M."/>
            <person name="Salzberg S.L."/>
            <person name="Wegrzyn J.L."/>
            <person name="Langley C.H."/>
            <person name="Neale D.B."/>
        </authorList>
    </citation>
    <scope>NUCLEOTIDE SEQUENCE</scope>
    <source>
        <tissue evidence="1">Leaves</tissue>
    </source>
</reference>
<dbReference type="PANTHER" id="PTHR47074">
    <property type="entry name" value="BNAC02G40300D PROTEIN"/>
    <property type="match status" value="1"/>
</dbReference>
<evidence type="ECO:0000313" key="2">
    <source>
        <dbReference type="Proteomes" id="UP000619265"/>
    </source>
</evidence>
<dbReference type="Proteomes" id="UP000619265">
    <property type="component" value="Unassembled WGS sequence"/>
</dbReference>
<organism evidence="1 2">
    <name type="scientific">Juglans regia</name>
    <name type="common">English walnut</name>
    <dbReference type="NCBI Taxonomy" id="51240"/>
    <lineage>
        <taxon>Eukaryota</taxon>
        <taxon>Viridiplantae</taxon>
        <taxon>Streptophyta</taxon>
        <taxon>Embryophyta</taxon>
        <taxon>Tracheophyta</taxon>
        <taxon>Spermatophyta</taxon>
        <taxon>Magnoliopsida</taxon>
        <taxon>eudicotyledons</taxon>
        <taxon>Gunneridae</taxon>
        <taxon>Pentapetalae</taxon>
        <taxon>rosids</taxon>
        <taxon>fabids</taxon>
        <taxon>Fagales</taxon>
        <taxon>Juglandaceae</taxon>
        <taxon>Juglans</taxon>
    </lineage>
</organism>
<reference evidence="1" key="2">
    <citation type="submission" date="2020-03" db="EMBL/GenBank/DDBJ databases">
        <title>Walnut 2.0.</title>
        <authorList>
            <person name="Marrano A."/>
            <person name="Britton M."/>
            <person name="Zimin A.V."/>
            <person name="Zaini P.A."/>
            <person name="Workman R."/>
            <person name="Puiu D."/>
            <person name="Bianco L."/>
            <person name="Allen B.J."/>
            <person name="Troggio M."/>
            <person name="Leslie C.A."/>
            <person name="Timp W."/>
            <person name="Dendekar A."/>
            <person name="Salzberg S.L."/>
            <person name="Neale D.B."/>
        </authorList>
    </citation>
    <scope>NUCLEOTIDE SEQUENCE</scope>
    <source>
        <tissue evidence="1">Leaves</tissue>
    </source>
</reference>
<evidence type="ECO:0000313" key="1">
    <source>
        <dbReference type="EMBL" id="KAF5458547.1"/>
    </source>
</evidence>
<accession>A0A833UKR8</accession>
<dbReference type="Gramene" id="Jr10_16090_p1">
    <property type="protein sequence ID" value="cds.Jr10_16090_p1"/>
    <property type="gene ID" value="Jr10_16090"/>
</dbReference>
<comment type="caution">
    <text evidence="1">The sequence shown here is derived from an EMBL/GenBank/DDBJ whole genome shotgun (WGS) entry which is preliminary data.</text>
</comment>
<proteinExistence type="predicted"/>
<name>A0A833UKR8_JUGRE</name>
<dbReference type="InterPro" id="IPR052929">
    <property type="entry name" value="RNase_H-like_EbsB-rel"/>
</dbReference>
<dbReference type="EMBL" id="LIHL02000010">
    <property type="protein sequence ID" value="KAF5458547.1"/>
    <property type="molecule type" value="Genomic_DNA"/>
</dbReference>
<sequence>MLEALFNSTEAGIIKRIPLSPYQKSDKLIWRCTPTGTFSVKSAYYLKDELDKRKVGQAFVLERVFEPWTKKPLSMHCGNVHLLKMSGVKAVGSFRKQLVESLFEFLEEEVMIEFAITALMIWKRRNELVFNKTFKHPKSLIQQAKVFIEELSQLQYATKTPSTEQGRSSQWEAPPCGQLKLNWDAALEKNNCKVGVGAIIRVWEGTVKATMRMKHDLFPDP</sequence>
<gene>
    <name evidence="1" type="ORF">F2P56_022570</name>
</gene>